<evidence type="ECO:0000313" key="3">
    <source>
        <dbReference type="Proteomes" id="UP001189429"/>
    </source>
</evidence>
<reference evidence="2" key="1">
    <citation type="submission" date="2023-10" db="EMBL/GenBank/DDBJ databases">
        <authorList>
            <person name="Chen Y."/>
            <person name="Shah S."/>
            <person name="Dougan E. K."/>
            <person name="Thang M."/>
            <person name="Chan C."/>
        </authorList>
    </citation>
    <scope>NUCLEOTIDE SEQUENCE [LARGE SCALE GENOMIC DNA]</scope>
</reference>
<organism evidence="2 3">
    <name type="scientific">Prorocentrum cordatum</name>
    <dbReference type="NCBI Taxonomy" id="2364126"/>
    <lineage>
        <taxon>Eukaryota</taxon>
        <taxon>Sar</taxon>
        <taxon>Alveolata</taxon>
        <taxon>Dinophyceae</taxon>
        <taxon>Prorocentrales</taxon>
        <taxon>Prorocentraceae</taxon>
        <taxon>Prorocentrum</taxon>
    </lineage>
</organism>
<proteinExistence type="predicted"/>
<name>A0ABN9SPS4_9DINO</name>
<accession>A0ABN9SPS4</accession>
<comment type="caution">
    <text evidence="2">The sequence shown here is derived from an EMBL/GenBank/DDBJ whole genome shotgun (WGS) entry which is preliminary data.</text>
</comment>
<feature type="region of interest" description="Disordered" evidence="1">
    <location>
        <begin position="372"/>
        <end position="411"/>
    </location>
</feature>
<gene>
    <name evidence="2" type="ORF">PCOR1329_LOCUS31446</name>
</gene>
<evidence type="ECO:0000313" key="2">
    <source>
        <dbReference type="EMBL" id="CAK0833879.1"/>
    </source>
</evidence>
<sequence length="411" mass="43245">MFTPAAVLLKKRGAGEAGAEGADNAGRGAEVVGISRKDKLMTKLLPQREDNLRGSARGQKVAVRLKVGSRMQAALAASTKRCQKAGKEARDAVAAADYRGYPFGEKPDADLRMLLFRMSEAVETKYDEVKAAVAQGPHPQESETALNFGKNLKGPELRLKATRCFDVTAIYVLKANGGLKSMSMILGDGDAPRSMATKELEKCVFNGCGDSTNRKQKDQKRAKKKWACKRVGAQAVDARRAGAASEPPPRPWAMQFTQGRAAHLRDGGPAQRGALAVACSECAPAATVRRAESCASASASRSSTSNESGQADGVAALHLEPRSGRLWALLDSGEVAAWDLLTPRALGRWRPAWPAPEGPPAGPLRAAALCEDAASGLPRGSPEGRRSTGPVLLRSPLPAWPGAGSAPLGAP</sequence>
<protein>
    <submittedName>
        <fullName evidence="2">Uncharacterized protein</fullName>
    </submittedName>
</protein>
<evidence type="ECO:0000256" key="1">
    <source>
        <dbReference type="SAM" id="MobiDB-lite"/>
    </source>
</evidence>
<dbReference type="Proteomes" id="UP001189429">
    <property type="component" value="Unassembled WGS sequence"/>
</dbReference>
<dbReference type="EMBL" id="CAUYUJ010012403">
    <property type="protein sequence ID" value="CAK0833879.1"/>
    <property type="molecule type" value="Genomic_DNA"/>
</dbReference>
<keyword evidence="3" id="KW-1185">Reference proteome</keyword>